<evidence type="ECO:0000313" key="7">
    <source>
        <dbReference type="EMBL" id="KAA0694324.1"/>
    </source>
</evidence>
<dbReference type="Pfam" id="PF04542">
    <property type="entry name" value="Sigma70_r2"/>
    <property type="match status" value="1"/>
</dbReference>
<keyword evidence="4" id="KW-0804">Transcription</keyword>
<dbReference type="GO" id="GO:0016987">
    <property type="term" value="F:sigma factor activity"/>
    <property type="evidence" value="ECO:0007669"/>
    <property type="project" value="UniProtKB-KW"/>
</dbReference>
<dbReference type="Pfam" id="PF08281">
    <property type="entry name" value="Sigma70_r4_2"/>
    <property type="match status" value="1"/>
</dbReference>
<dbReference type="InterPro" id="IPR039425">
    <property type="entry name" value="RNA_pol_sigma-70-like"/>
</dbReference>
<dbReference type="PANTHER" id="PTHR43133">
    <property type="entry name" value="RNA POLYMERASE ECF-TYPE SIGMA FACTO"/>
    <property type="match status" value="1"/>
</dbReference>
<dbReference type="Gene3D" id="1.10.10.10">
    <property type="entry name" value="Winged helix-like DNA-binding domain superfamily/Winged helix DNA-binding domain"/>
    <property type="match status" value="1"/>
</dbReference>
<evidence type="ECO:0000256" key="3">
    <source>
        <dbReference type="ARBA" id="ARBA00023082"/>
    </source>
</evidence>
<sequence>MSAAEPTLDRLYTRHSHWLKAVVYRRVGCAETSADLVQDVFMRLLGKAAMPVMDEPRAYLARIAHGLLIDFRRRQALERSWLERLRSLPEADMPSPEEHLQIVEALARIDALLDGLNPRVRRVFLLSRLEGRSYPLIAAQLNVSLSTVEKDMAQALRHCYRVLMG</sequence>
<dbReference type="SUPFAM" id="SSF88946">
    <property type="entry name" value="Sigma2 domain of RNA polymerase sigma factors"/>
    <property type="match status" value="1"/>
</dbReference>
<keyword evidence="3" id="KW-0731">Sigma factor</keyword>
<keyword evidence="8" id="KW-1185">Reference proteome</keyword>
<feature type="domain" description="RNA polymerase sigma factor 70 region 4 type 2" evidence="6">
    <location>
        <begin position="107"/>
        <end position="159"/>
    </location>
</feature>
<protein>
    <submittedName>
        <fullName evidence="7">RNA polymerase subunit sigma</fullName>
    </submittedName>
</protein>
<dbReference type="InterPro" id="IPR007627">
    <property type="entry name" value="RNA_pol_sigma70_r2"/>
</dbReference>
<evidence type="ECO:0000256" key="2">
    <source>
        <dbReference type="ARBA" id="ARBA00023015"/>
    </source>
</evidence>
<dbReference type="EMBL" id="QOVF01000003">
    <property type="protein sequence ID" value="KAA0694324.1"/>
    <property type="molecule type" value="Genomic_DNA"/>
</dbReference>
<evidence type="ECO:0000256" key="1">
    <source>
        <dbReference type="ARBA" id="ARBA00010641"/>
    </source>
</evidence>
<dbReference type="InterPro" id="IPR013249">
    <property type="entry name" value="RNA_pol_sigma70_r4_t2"/>
</dbReference>
<comment type="similarity">
    <text evidence="1">Belongs to the sigma-70 factor family. ECF subfamily.</text>
</comment>
<reference evidence="7 8" key="1">
    <citation type="submission" date="2018-07" db="EMBL/GenBank/DDBJ databases">
        <title>Pseudomonas laoshanensis sp. nov., isolated from soil.</title>
        <authorList>
            <person name="Sun J."/>
            <person name="Yu L."/>
            <person name="Wang M."/>
            <person name="Zhang C."/>
        </authorList>
    </citation>
    <scope>NUCLEOTIDE SEQUENCE [LARGE SCALE GENOMIC DNA]</scope>
    <source>
        <strain evidence="7 8">Y22</strain>
    </source>
</reference>
<name>A0A7V7GT77_9GAMM</name>
<comment type="caution">
    <text evidence="7">The sequence shown here is derived from an EMBL/GenBank/DDBJ whole genome shotgun (WGS) entry which is preliminary data.</text>
</comment>
<evidence type="ECO:0000313" key="8">
    <source>
        <dbReference type="Proteomes" id="UP000463138"/>
    </source>
</evidence>
<dbReference type="AlphaFoldDB" id="A0A7V7GT77"/>
<feature type="domain" description="RNA polymerase sigma-70 region 2" evidence="5">
    <location>
        <begin position="11"/>
        <end position="76"/>
    </location>
</feature>
<accession>A0A7V7GT77</accession>
<dbReference type="GO" id="GO:0003677">
    <property type="term" value="F:DNA binding"/>
    <property type="evidence" value="ECO:0007669"/>
    <property type="project" value="InterPro"/>
</dbReference>
<dbReference type="SUPFAM" id="SSF88659">
    <property type="entry name" value="Sigma3 and sigma4 domains of RNA polymerase sigma factors"/>
    <property type="match status" value="1"/>
</dbReference>
<dbReference type="InterPro" id="IPR036388">
    <property type="entry name" value="WH-like_DNA-bd_sf"/>
</dbReference>
<dbReference type="NCBIfam" id="TIGR02937">
    <property type="entry name" value="sigma70-ECF"/>
    <property type="match status" value="1"/>
</dbReference>
<evidence type="ECO:0000259" key="6">
    <source>
        <dbReference type="Pfam" id="PF08281"/>
    </source>
</evidence>
<keyword evidence="2" id="KW-0805">Transcription regulation</keyword>
<dbReference type="PANTHER" id="PTHR43133:SF63">
    <property type="entry name" value="RNA POLYMERASE SIGMA FACTOR FECI-RELATED"/>
    <property type="match status" value="1"/>
</dbReference>
<dbReference type="GO" id="GO:0006352">
    <property type="term" value="P:DNA-templated transcription initiation"/>
    <property type="evidence" value="ECO:0007669"/>
    <property type="project" value="InterPro"/>
</dbReference>
<evidence type="ECO:0000259" key="5">
    <source>
        <dbReference type="Pfam" id="PF04542"/>
    </source>
</evidence>
<dbReference type="OrthoDB" id="9797134at2"/>
<dbReference type="InterPro" id="IPR013325">
    <property type="entry name" value="RNA_pol_sigma_r2"/>
</dbReference>
<dbReference type="InterPro" id="IPR013324">
    <property type="entry name" value="RNA_pol_sigma_r3/r4-like"/>
</dbReference>
<dbReference type="Gene3D" id="1.10.1740.10">
    <property type="match status" value="1"/>
</dbReference>
<gene>
    <name evidence="7" type="ORF">DT594_11920</name>
</gene>
<organism evidence="7 8">
    <name type="scientific">Halopseudomonas laoshanensis</name>
    <dbReference type="NCBI Taxonomy" id="2268758"/>
    <lineage>
        <taxon>Bacteria</taxon>
        <taxon>Pseudomonadati</taxon>
        <taxon>Pseudomonadota</taxon>
        <taxon>Gammaproteobacteria</taxon>
        <taxon>Pseudomonadales</taxon>
        <taxon>Pseudomonadaceae</taxon>
        <taxon>Halopseudomonas</taxon>
    </lineage>
</organism>
<evidence type="ECO:0000256" key="4">
    <source>
        <dbReference type="ARBA" id="ARBA00023163"/>
    </source>
</evidence>
<dbReference type="InterPro" id="IPR014284">
    <property type="entry name" value="RNA_pol_sigma-70_dom"/>
</dbReference>
<proteinExistence type="inferred from homology"/>
<dbReference type="Proteomes" id="UP000463138">
    <property type="component" value="Unassembled WGS sequence"/>
</dbReference>